<reference evidence="2 3" key="1">
    <citation type="submission" date="2024-06" db="EMBL/GenBank/DDBJ databases">
        <title>Genomic Encyclopedia of Type Strains, Phase IV (KMG-IV): sequencing the most valuable type-strain genomes for metagenomic binning, comparative biology and taxonomic classification.</title>
        <authorList>
            <person name="Goeker M."/>
        </authorList>
    </citation>
    <scope>NUCLEOTIDE SEQUENCE [LARGE SCALE GENOMIC DNA]</scope>
    <source>
        <strain evidence="2 3">DSM 29780</strain>
    </source>
</reference>
<accession>A0ABV2IWT9</accession>
<dbReference type="EMBL" id="JBEPMB010000001">
    <property type="protein sequence ID" value="MET3612951.1"/>
    <property type="molecule type" value="Genomic_DNA"/>
</dbReference>
<name>A0ABV2IWT9_9HYPH</name>
<evidence type="ECO:0000256" key="1">
    <source>
        <dbReference type="SAM" id="MobiDB-lite"/>
    </source>
</evidence>
<keyword evidence="3" id="KW-1185">Reference proteome</keyword>
<gene>
    <name evidence="2" type="ORF">ABID16_001256</name>
</gene>
<protein>
    <submittedName>
        <fullName evidence="2">Uncharacterized protein</fullName>
    </submittedName>
</protein>
<proteinExistence type="predicted"/>
<feature type="compositionally biased region" description="Polar residues" evidence="1">
    <location>
        <begin position="153"/>
        <end position="165"/>
    </location>
</feature>
<feature type="compositionally biased region" description="Low complexity" evidence="1">
    <location>
        <begin position="107"/>
        <end position="120"/>
    </location>
</feature>
<feature type="region of interest" description="Disordered" evidence="1">
    <location>
        <begin position="87"/>
        <end position="165"/>
    </location>
</feature>
<comment type="caution">
    <text evidence="2">The sequence shown here is derived from an EMBL/GenBank/DDBJ whole genome shotgun (WGS) entry which is preliminary data.</text>
</comment>
<sequence length="165" mass="17604">MSVDVNGLVVDGAQKYATEYLTYQIKKSFPFVDDVLSRAVTSFGKKAVNLGPRKSIFGTGLIVTSLLFSASDLGQGKRDDVQRFVPQGNFGQLPARPVMPPDPKNFSRPAHPAAPSSAAAGTPKGKPKQVSKRGQISRPNLLENLDKLLPRTSFGSSVNSEGGDC</sequence>
<dbReference type="RefSeq" id="WP_354555475.1">
    <property type="nucleotide sequence ID" value="NZ_JBEPMB010000001.1"/>
</dbReference>
<dbReference type="Proteomes" id="UP001549047">
    <property type="component" value="Unassembled WGS sequence"/>
</dbReference>
<organism evidence="2 3">
    <name type="scientific">Rhizobium aquaticum</name>
    <dbReference type="NCBI Taxonomy" id="1549636"/>
    <lineage>
        <taxon>Bacteria</taxon>
        <taxon>Pseudomonadati</taxon>
        <taxon>Pseudomonadota</taxon>
        <taxon>Alphaproteobacteria</taxon>
        <taxon>Hyphomicrobiales</taxon>
        <taxon>Rhizobiaceae</taxon>
        <taxon>Rhizobium/Agrobacterium group</taxon>
        <taxon>Rhizobium</taxon>
    </lineage>
</organism>
<evidence type="ECO:0000313" key="2">
    <source>
        <dbReference type="EMBL" id="MET3612951.1"/>
    </source>
</evidence>
<evidence type="ECO:0000313" key="3">
    <source>
        <dbReference type="Proteomes" id="UP001549047"/>
    </source>
</evidence>